<sequence>MRPVLYFSRFLGNIILNNFGKNQIRNYTRQITGIVNLDENTLTGRLKIYLKSQNTNSSQNNEIFNAEEVFSEFRKGNVDLVNLPCNKLISFINSLESKEIVNSNREFYRILKQVDNESCSKQQYLTPVDFLNILDAYMELIPNKVTELKFYNIAIDYLNSVKDQLLKNEYFRFIFYISLMKKSAKSQKILRSTLRLLTNDNINQLSSEELCIIAYSTFKTSTKISNKNILAKIRNYLNDNLTLLKDPAIFVTLIKSLRQNRYCDEDLLATISCALFFNKSFELYTFQTYTHLLALYSDNLYYDDKLLEFVTKKCIEELKSYTTDKTGSKKIREKDIVRFVWGLSNLGSTHLKREDIQEVLIPKIIERIESSKFDLNARINIFHRLWILHYKCYELLPYIFESGNNLEEVLRNRNHKQKWNQLLTCIFHEDLPLFKKINIRPHGENSFYLPQHLKDRPCLENILRSLKYIGIKMDMKFEVGYQIPYMNILGITGYTKNIIKVVNIEVLDHFTTLKNTDNRPTGLMQMKLRILDGFEEALIVIKEKDLEQLTESEVEQFLQDELNLVC</sequence>
<dbReference type="Proteomes" id="UP001431783">
    <property type="component" value="Unassembled WGS sequence"/>
</dbReference>
<gene>
    <name evidence="1" type="ORF">WA026_017932</name>
</gene>
<protein>
    <submittedName>
        <fullName evidence="1">Uncharacterized protein</fullName>
    </submittedName>
</protein>
<dbReference type="EMBL" id="JARQZJ010000011">
    <property type="protein sequence ID" value="KAK9872463.1"/>
    <property type="molecule type" value="Genomic_DNA"/>
</dbReference>
<organism evidence="1 2">
    <name type="scientific">Henosepilachna vigintioctopunctata</name>
    <dbReference type="NCBI Taxonomy" id="420089"/>
    <lineage>
        <taxon>Eukaryota</taxon>
        <taxon>Metazoa</taxon>
        <taxon>Ecdysozoa</taxon>
        <taxon>Arthropoda</taxon>
        <taxon>Hexapoda</taxon>
        <taxon>Insecta</taxon>
        <taxon>Pterygota</taxon>
        <taxon>Neoptera</taxon>
        <taxon>Endopterygota</taxon>
        <taxon>Coleoptera</taxon>
        <taxon>Polyphaga</taxon>
        <taxon>Cucujiformia</taxon>
        <taxon>Coccinelloidea</taxon>
        <taxon>Coccinellidae</taxon>
        <taxon>Epilachninae</taxon>
        <taxon>Epilachnini</taxon>
        <taxon>Henosepilachna</taxon>
    </lineage>
</organism>
<evidence type="ECO:0000313" key="2">
    <source>
        <dbReference type="Proteomes" id="UP001431783"/>
    </source>
</evidence>
<name>A0AAW1TVL8_9CUCU</name>
<evidence type="ECO:0000313" key="1">
    <source>
        <dbReference type="EMBL" id="KAK9872463.1"/>
    </source>
</evidence>
<accession>A0AAW1TVL8</accession>
<dbReference type="AlphaFoldDB" id="A0AAW1TVL8"/>
<proteinExistence type="predicted"/>
<comment type="caution">
    <text evidence="1">The sequence shown here is derived from an EMBL/GenBank/DDBJ whole genome shotgun (WGS) entry which is preliminary data.</text>
</comment>
<keyword evidence="2" id="KW-1185">Reference proteome</keyword>
<reference evidence="1 2" key="1">
    <citation type="submission" date="2023-03" db="EMBL/GenBank/DDBJ databases">
        <title>Genome insight into feeding habits of ladybird beetles.</title>
        <authorList>
            <person name="Li H.-S."/>
            <person name="Huang Y.-H."/>
            <person name="Pang H."/>
        </authorList>
    </citation>
    <scope>NUCLEOTIDE SEQUENCE [LARGE SCALE GENOMIC DNA]</scope>
    <source>
        <strain evidence="1">SYSU_2023b</strain>
        <tissue evidence="1">Whole body</tissue>
    </source>
</reference>